<feature type="compositionally biased region" description="Polar residues" evidence="1">
    <location>
        <begin position="52"/>
        <end position="65"/>
    </location>
</feature>
<dbReference type="RefSeq" id="WP_146450829.1">
    <property type="nucleotide sequence ID" value="NZ_SJPS01000003.1"/>
</dbReference>
<reference evidence="2 3" key="1">
    <citation type="submission" date="2019-02" db="EMBL/GenBank/DDBJ databases">
        <title>Deep-cultivation of Planctomycetes and their phenomic and genomic characterization uncovers novel biology.</title>
        <authorList>
            <person name="Wiegand S."/>
            <person name="Jogler M."/>
            <person name="Boedeker C."/>
            <person name="Pinto D."/>
            <person name="Vollmers J."/>
            <person name="Rivas-Marin E."/>
            <person name="Kohn T."/>
            <person name="Peeters S.H."/>
            <person name="Heuer A."/>
            <person name="Rast P."/>
            <person name="Oberbeckmann S."/>
            <person name="Bunk B."/>
            <person name="Jeske O."/>
            <person name="Meyerdierks A."/>
            <person name="Storesund J.E."/>
            <person name="Kallscheuer N."/>
            <person name="Luecker S."/>
            <person name="Lage O.M."/>
            <person name="Pohl T."/>
            <person name="Merkel B.J."/>
            <person name="Hornburger P."/>
            <person name="Mueller R.-W."/>
            <person name="Bruemmer F."/>
            <person name="Labrenz M."/>
            <person name="Spormann A.M."/>
            <person name="Op Den Camp H."/>
            <person name="Overmann J."/>
            <person name="Amann R."/>
            <person name="Jetten M.S.M."/>
            <person name="Mascher T."/>
            <person name="Medema M.H."/>
            <person name="Devos D.P."/>
            <person name="Kaster A.-K."/>
            <person name="Ovreas L."/>
            <person name="Rohde M."/>
            <person name="Galperin M.Y."/>
            <person name="Jogler C."/>
        </authorList>
    </citation>
    <scope>NUCLEOTIDE SEQUENCE [LARGE SCALE GENOMIC DNA]</scope>
    <source>
        <strain evidence="2 3">Pla144</strain>
    </source>
</reference>
<evidence type="ECO:0000313" key="2">
    <source>
        <dbReference type="EMBL" id="TWU27648.1"/>
    </source>
</evidence>
<keyword evidence="3" id="KW-1185">Reference proteome</keyword>
<proteinExistence type="predicted"/>
<dbReference type="EMBL" id="SJPS01000003">
    <property type="protein sequence ID" value="TWU27648.1"/>
    <property type="molecule type" value="Genomic_DNA"/>
</dbReference>
<gene>
    <name evidence="2" type="ORF">Pla144_24250</name>
</gene>
<dbReference type="AlphaFoldDB" id="A0A5C6CTD0"/>
<organism evidence="2 3">
    <name type="scientific">Bythopirellula polymerisocia</name>
    <dbReference type="NCBI Taxonomy" id="2528003"/>
    <lineage>
        <taxon>Bacteria</taxon>
        <taxon>Pseudomonadati</taxon>
        <taxon>Planctomycetota</taxon>
        <taxon>Planctomycetia</taxon>
        <taxon>Pirellulales</taxon>
        <taxon>Lacipirellulaceae</taxon>
        <taxon>Bythopirellula</taxon>
    </lineage>
</organism>
<sequence>MIEGTWKRMSGEQNGLDEPVEEVERARLEIVGNQHIITVGEKGMKGTHKLDPTQTPMRINSTDMAGPFSLSQAFM</sequence>
<evidence type="ECO:0000256" key="1">
    <source>
        <dbReference type="SAM" id="MobiDB-lite"/>
    </source>
</evidence>
<dbReference type="OrthoDB" id="292826at2"/>
<feature type="compositionally biased region" description="Basic and acidic residues" evidence="1">
    <location>
        <begin position="42"/>
        <end position="51"/>
    </location>
</feature>
<dbReference type="Proteomes" id="UP000318437">
    <property type="component" value="Unassembled WGS sequence"/>
</dbReference>
<protein>
    <recommendedName>
        <fullName evidence="4">Lipocalin-like domain-containing protein</fullName>
    </recommendedName>
</protein>
<accession>A0A5C6CTD0</accession>
<feature type="region of interest" description="Disordered" evidence="1">
    <location>
        <begin position="40"/>
        <end position="65"/>
    </location>
</feature>
<comment type="caution">
    <text evidence="2">The sequence shown here is derived from an EMBL/GenBank/DDBJ whole genome shotgun (WGS) entry which is preliminary data.</text>
</comment>
<name>A0A5C6CTD0_9BACT</name>
<evidence type="ECO:0008006" key="4">
    <source>
        <dbReference type="Google" id="ProtNLM"/>
    </source>
</evidence>
<evidence type="ECO:0000313" key="3">
    <source>
        <dbReference type="Proteomes" id="UP000318437"/>
    </source>
</evidence>